<gene>
    <name evidence="1" type="ORF">A3I30_02860</name>
</gene>
<proteinExistence type="predicted"/>
<comment type="caution">
    <text evidence="1">The sequence shown here is derived from an EMBL/GenBank/DDBJ whole genome shotgun (WGS) entry which is preliminary data.</text>
</comment>
<reference evidence="1 2" key="1">
    <citation type="journal article" date="2016" name="Nat. Commun.">
        <title>Thousands of microbial genomes shed light on interconnected biogeochemical processes in an aquifer system.</title>
        <authorList>
            <person name="Anantharaman K."/>
            <person name="Brown C.T."/>
            <person name="Hug L.A."/>
            <person name="Sharon I."/>
            <person name="Castelle C.J."/>
            <person name="Probst A.J."/>
            <person name="Thomas B.C."/>
            <person name="Singh A."/>
            <person name="Wilkins M.J."/>
            <person name="Karaoz U."/>
            <person name="Brodie E.L."/>
            <person name="Williams K.H."/>
            <person name="Hubbard S.S."/>
            <person name="Banfield J.F."/>
        </authorList>
    </citation>
    <scope>NUCLEOTIDE SEQUENCE [LARGE SCALE GENOMIC DNA]</scope>
</reference>
<name>A0A1F5CBF5_9BACT</name>
<protein>
    <submittedName>
        <fullName evidence="1">Uncharacterized protein</fullName>
    </submittedName>
</protein>
<dbReference type="AlphaFoldDB" id="A0A1F5CBF5"/>
<accession>A0A1F5CBF5</accession>
<dbReference type="Proteomes" id="UP000177197">
    <property type="component" value="Unassembled WGS sequence"/>
</dbReference>
<evidence type="ECO:0000313" key="2">
    <source>
        <dbReference type="Proteomes" id="UP000177197"/>
    </source>
</evidence>
<dbReference type="EMBL" id="MEYV01000011">
    <property type="protein sequence ID" value="OGD40183.1"/>
    <property type="molecule type" value="Genomic_DNA"/>
</dbReference>
<organism evidence="1 2">
    <name type="scientific">Candidatus Azambacteria bacterium RIFCSPLOWO2_02_FULL_44_14</name>
    <dbReference type="NCBI Taxonomy" id="1797306"/>
    <lineage>
        <taxon>Bacteria</taxon>
        <taxon>Candidatus Azamiibacteriota</taxon>
    </lineage>
</organism>
<evidence type="ECO:0000313" key="1">
    <source>
        <dbReference type="EMBL" id="OGD40183.1"/>
    </source>
</evidence>
<sequence length="146" mass="17000">MEKNKFTNLINSLSAIAEKDLWMPRYDKELDYFFWTRESVSKRAKLIQVSHEASLYVSPKGKIEGVLVEYLQSNFVEHNPTYKDFVKSFTKRIDDSVYTIKDTDNENKYLFAFGEALRADIYQDAKEIGKGKLDLDDLAKYAFAKS</sequence>